<dbReference type="NCBIfam" id="TIGR01021">
    <property type="entry name" value="rpsE_bact"/>
    <property type="match status" value="1"/>
</dbReference>
<evidence type="ECO:0000259" key="10">
    <source>
        <dbReference type="PROSITE" id="PS50881"/>
    </source>
</evidence>
<dbReference type="GO" id="GO:0005737">
    <property type="term" value="C:cytoplasm"/>
    <property type="evidence" value="ECO:0007669"/>
    <property type="project" value="UniProtKB-ARBA"/>
</dbReference>
<dbReference type="GO" id="GO:0003735">
    <property type="term" value="F:structural constituent of ribosome"/>
    <property type="evidence" value="ECO:0007669"/>
    <property type="project" value="UniProtKB-UniRule"/>
</dbReference>
<dbReference type="Gene3D" id="3.30.160.20">
    <property type="match status" value="1"/>
</dbReference>
<dbReference type="Gene3D" id="3.30.230.10">
    <property type="match status" value="1"/>
</dbReference>
<dbReference type="InterPro" id="IPR000851">
    <property type="entry name" value="Ribosomal_uS5"/>
</dbReference>
<dbReference type="GO" id="GO:0015935">
    <property type="term" value="C:small ribosomal subunit"/>
    <property type="evidence" value="ECO:0007669"/>
    <property type="project" value="InterPro"/>
</dbReference>
<name>A0A2Z5UVN5_9COXI</name>
<evidence type="ECO:0000256" key="4">
    <source>
        <dbReference type="ARBA" id="ARBA00022884"/>
    </source>
</evidence>
<dbReference type="SUPFAM" id="SSF54211">
    <property type="entry name" value="Ribosomal protein S5 domain 2-like"/>
    <property type="match status" value="1"/>
</dbReference>
<evidence type="ECO:0000313" key="12">
    <source>
        <dbReference type="Proteomes" id="UP000282483"/>
    </source>
</evidence>
<evidence type="ECO:0000256" key="3">
    <source>
        <dbReference type="ARBA" id="ARBA00022730"/>
    </source>
</evidence>
<dbReference type="Pfam" id="PF03719">
    <property type="entry name" value="Ribosomal_S5_C"/>
    <property type="match status" value="1"/>
</dbReference>
<evidence type="ECO:0000256" key="8">
    <source>
        <dbReference type="HAMAP-Rule" id="MF_01307"/>
    </source>
</evidence>
<dbReference type="EMBL" id="AP018005">
    <property type="protein sequence ID" value="BBB15558.1"/>
    <property type="molecule type" value="Genomic_DNA"/>
</dbReference>
<keyword evidence="4 8" id="KW-0694">RNA-binding</keyword>
<comment type="function">
    <text evidence="1 8">Located at the back of the 30S subunit body where it stabilizes the conformation of the head with respect to the body.</text>
</comment>
<dbReference type="GO" id="GO:0019843">
    <property type="term" value="F:rRNA binding"/>
    <property type="evidence" value="ECO:0007669"/>
    <property type="project" value="UniProtKB-UniRule"/>
</dbReference>
<protein>
    <recommendedName>
        <fullName evidence="7 8">Small ribosomal subunit protein uS5</fullName>
    </recommendedName>
</protein>
<dbReference type="RefSeq" id="WP_126323035.1">
    <property type="nucleotide sequence ID" value="NZ_AP018005.1"/>
</dbReference>
<dbReference type="AlphaFoldDB" id="A0A2Z5UVN5"/>
<evidence type="ECO:0000256" key="2">
    <source>
        <dbReference type="ARBA" id="ARBA00008945"/>
    </source>
</evidence>
<dbReference type="InterPro" id="IPR014721">
    <property type="entry name" value="Ribsml_uS5_D2-typ_fold_subgr"/>
</dbReference>
<evidence type="ECO:0000256" key="6">
    <source>
        <dbReference type="ARBA" id="ARBA00023274"/>
    </source>
</evidence>
<dbReference type="InterPro" id="IPR005324">
    <property type="entry name" value="Ribosomal_uS5_C"/>
</dbReference>
<accession>A0A2Z5UVN5</accession>
<dbReference type="InterPro" id="IPR018192">
    <property type="entry name" value="Ribosomal_uS5_N_CS"/>
</dbReference>
<dbReference type="KEGG" id="rvi:RVIR1_10900"/>
<feature type="domain" description="S5 DRBM" evidence="10">
    <location>
        <begin position="12"/>
        <end position="75"/>
    </location>
</feature>
<reference evidence="11 12" key="1">
    <citation type="submission" date="2017-03" db="EMBL/GenBank/DDBJ databases">
        <title>The genome sequence of Candidatus Rickettsiella viridis.</title>
        <authorList>
            <person name="Nikoh N."/>
            <person name="Tsuchida T."/>
            <person name="Yamaguchi K."/>
            <person name="Maeda T."/>
            <person name="Shigenobu S."/>
            <person name="Fukatsu T."/>
        </authorList>
    </citation>
    <scope>NUCLEOTIDE SEQUENCE [LARGE SCALE GENOMIC DNA]</scope>
    <source>
        <strain evidence="11 12">Ap-RA04</strain>
    </source>
</reference>
<comment type="domain">
    <text evidence="8">The N-terminal domain interacts with the head of the 30S subunit; the C-terminal domain interacts with the body and contacts protein S4. The interaction surface between S4 and S5 is involved in control of translational fidelity.</text>
</comment>
<gene>
    <name evidence="8 11" type="primary">rpsE</name>
    <name evidence="11" type="ORF">RVIR1_10900</name>
</gene>
<dbReference type="InterPro" id="IPR005712">
    <property type="entry name" value="Ribosomal_uS5_bac-type"/>
</dbReference>
<keyword evidence="3 8" id="KW-0699">rRNA-binding</keyword>
<evidence type="ECO:0000256" key="5">
    <source>
        <dbReference type="ARBA" id="ARBA00022980"/>
    </source>
</evidence>
<comment type="similarity">
    <text evidence="2 8 9">Belongs to the universal ribosomal protein uS5 family.</text>
</comment>
<sequence length="167" mass="17927">MSFDQSTKSDGLQEKLIAVNRHAKVVKGGRIFSFAAGVVVGDGKGRIGFSKRPAREVSVAMQKALEKARRDMLHIDLNNQTVFHKLEGRHGATKVIILPAVEGTGIIAGGPMRAIFEVVGIKNVIAKIIGSSNRINVVRATLKALSNMTTPEMVADKRGKSVKEIVG</sequence>
<dbReference type="PANTHER" id="PTHR48277:SF1">
    <property type="entry name" value="MITOCHONDRIAL RIBOSOMAL PROTEIN S5"/>
    <property type="match status" value="1"/>
</dbReference>
<dbReference type="InterPro" id="IPR013810">
    <property type="entry name" value="Ribosomal_uS5_N"/>
</dbReference>
<dbReference type="Proteomes" id="UP000282483">
    <property type="component" value="Chromosome"/>
</dbReference>
<dbReference type="GO" id="GO:0006412">
    <property type="term" value="P:translation"/>
    <property type="evidence" value="ECO:0007669"/>
    <property type="project" value="UniProtKB-UniRule"/>
</dbReference>
<organism evidence="11 12">
    <name type="scientific">Candidatus Rickettsiella viridis</name>
    <dbReference type="NCBI Taxonomy" id="676208"/>
    <lineage>
        <taxon>Bacteria</taxon>
        <taxon>Pseudomonadati</taxon>
        <taxon>Pseudomonadota</taxon>
        <taxon>Gammaproteobacteria</taxon>
        <taxon>Legionellales</taxon>
        <taxon>Coxiellaceae</taxon>
        <taxon>Rickettsiella</taxon>
    </lineage>
</organism>
<dbReference type="PROSITE" id="PS50881">
    <property type="entry name" value="S5_DSRBD"/>
    <property type="match status" value="1"/>
</dbReference>
<evidence type="ECO:0000256" key="9">
    <source>
        <dbReference type="RuleBase" id="RU003823"/>
    </source>
</evidence>
<dbReference type="FunFam" id="3.30.230.10:FF:000002">
    <property type="entry name" value="30S ribosomal protein S5"/>
    <property type="match status" value="1"/>
</dbReference>
<keyword evidence="5 8" id="KW-0689">Ribosomal protein</keyword>
<keyword evidence="6 8" id="KW-0687">Ribonucleoprotein</keyword>
<comment type="function">
    <text evidence="8">With S4 and S12 plays an important role in translational accuracy.</text>
</comment>
<dbReference type="SUPFAM" id="SSF54768">
    <property type="entry name" value="dsRNA-binding domain-like"/>
    <property type="match status" value="1"/>
</dbReference>
<evidence type="ECO:0000313" key="11">
    <source>
        <dbReference type="EMBL" id="BBB15558.1"/>
    </source>
</evidence>
<dbReference type="OrthoDB" id="9809045at2"/>
<dbReference type="PANTHER" id="PTHR48277">
    <property type="entry name" value="MITOCHONDRIAL RIBOSOMAL PROTEIN S5"/>
    <property type="match status" value="1"/>
</dbReference>
<dbReference type="PROSITE" id="PS00585">
    <property type="entry name" value="RIBOSOMAL_S5"/>
    <property type="match status" value="1"/>
</dbReference>
<proteinExistence type="inferred from homology"/>
<dbReference type="Pfam" id="PF00333">
    <property type="entry name" value="Ribosomal_S5"/>
    <property type="match status" value="1"/>
</dbReference>
<dbReference type="InterPro" id="IPR020568">
    <property type="entry name" value="Ribosomal_Su5_D2-typ_SF"/>
</dbReference>
<dbReference type="HAMAP" id="MF_01307_B">
    <property type="entry name" value="Ribosomal_uS5_B"/>
    <property type="match status" value="1"/>
</dbReference>
<comment type="subunit">
    <text evidence="8">Part of the 30S ribosomal subunit. Contacts proteins S4 and S8.</text>
</comment>
<keyword evidence="12" id="KW-1185">Reference proteome</keyword>
<evidence type="ECO:0000256" key="7">
    <source>
        <dbReference type="ARBA" id="ARBA00035255"/>
    </source>
</evidence>
<evidence type="ECO:0000256" key="1">
    <source>
        <dbReference type="ARBA" id="ARBA00003093"/>
    </source>
</evidence>